<feature type="transmembrane region" description="Helical" evidence="7">
    <location>
        <begin position="328"/>
        <end position="346"/>
    </location>
</feature>
<feature type="domain" description="Major facilitator superfamily (MFS) profile" evidence="8">
    <location>
        <begin position="50"/>
        <end position="474"/>
    </location>
</feature>
<evidence type="ECO:0000313" key="9">
    <source>
        <dbReference type="EMBL" id="KAK9810791.1"/>
    </source>
</evidence>
<comment type="caution">
    <text evidence="9">The sequence shown here is derived from an EMBL/GenBank/DDBJ whole genome shotgun (WGS) entry which is preliminary data.</text>
</comment>
<feature type="transmembrane region" description="Helical" evidence="7">
    <location>
        <begin position="85"/>
        <end position="103"/>
    </location>
</feature>
<dbReference type="InterPro" id="IPR020846">
    <property type="entry name" value="MFS_dom"/>
</dbReference>
<dbReference type="EMBL" id="JALJOQ010000014">
    <property type="protein sequence ID" value="KAK9810791.1"/>
    <property type="molecule type" value="Genomic_DNA"/>
</dbReference>
<evidence type="ECO:0000256" key="5">
    <source>
        <dbReference type="ARBA" id="ARBA00023136"/>
    </source>
</evidence>
<keyword evidence="2" id="KW-0813">Transport</keyword>
<dbReference type="Pfam" id="PF07690">
    <property type="entry name" value="MFS_1"/>
    <property type="match status" value="1"/>
</dbReference>
<dbReference type="Gene3D" id="1.20.1250.20">
    <property type="entry name" value="MFS general substrate transporter like domains"/>
    <property type="match status" value="2"/>
</dbReference>
<feature type="transmembrane region" description="Helical" evidence="7">
    <location>
        <begin position="446"/>
        <end position="469"/>
    </location>
</feature>
<feature type="region of interest" description="Disordered" evidence="6">
    <location>
        <begin position="15"/>
        <end position="35"/>
    </location>
</feature>
<dbReference type="GO" id="GO:0016020">
    <property type="term" value="C:membrane"/>
    <property type="evidence" value="ECO:0007669"/>
    <property type="project" value="UniProtKB-SubCell"/>
</dbReference>
<feature type="transmembrane region" description="Helical" evidence="7">
    <location>
        <begin position="140"/>
        <end position="162"/>
    </location>
</feature>
<dbReference type="PANTHER" id="PTHR43791:SF36">
    <property type="entry name" value="TRANSPORTER, PUTATIVE (AFU_ORTHOLOGUE AFUA_6G08340)-RELATED"/>
    <property type="match status" value="1"/>
</dbReference>
<organism evidence="9 10">
    <name type="scientific">Symbiochloris irregularis</name>
    <dbReference type="NCBI Taxonomy" id="706552"/>
    <lineage>
        <taxon>Eukaryota</taxon>
        <taxon>Viridiplantae</taxon>
        <taxon>Chlorophyta</taxon>
        <taxon>core chlorophytes</taxon>
        <taxon>Trebouxiophyceae</taxon>
        <taxon>Trebouxiales</taxon>
        <taxon>Trebouxiaceae</taxon>
        <taxon>Symbiochloris</taxon>
    </lineage>
</organism>
<dbReference type="PANTHER" id="PTHR43791">
    <property type="entry name" value="PERMEASE-RELATED"/>
    <property type="match status" value="1"/>
</dbReference>
<feature type="transmembrane region" description="Helical" evidence="7">
    <location>
        <begin position="280"/>
        <end position="308"/>
    </location>
</feature>
<evidence type="ECO:0000259" key="8">
    <source>
        <dbReference type="PROSITE" id="PS50850"/>
    </source>
</evidence>
<dbReference type="GO" id="GO:0022857">
    <property type="term" value="F:transmembrane transporter activity"/>
    <property type="evidence" value="ECO:0007669"/>
    <property type="project" value="InterPro"/>
</dbReference>
<evidence type="ECO:0000256" key="3">
    <source>
        <dbReference type="ARBA" id="ARBA00022692"/>
    </source>
</evidence>
<feature type="transmembrane region" description="Helical" evidence="7">
    <location>
        <begin position="174"/>
        <end position="196"/>
    </location>
</feature>
<dbReference type="Proteomes" id="UP001465755">
    <property type="component" value="Unassembled WGS sequence"/>
</dbReference>
<feature type="transmembrane region" description="Helical" evidence="7">
    <location>
        <begin position="50"/>
        <end position="73"/>
    </location>
</feature>
<comment type="subcellular location">
    <subcellularLocation>
        <location evidence="1">Membrane</location>
        <topology evidence="1">Multi-pass membrane protein</topology>
    </subcellularLocation>
</comment>
<protein>
    <recommendedName>
        <fullName evidence="8">Major facilitator superfamily (MFS) profile domain-containing protein</fullName>
    </recommendedName>
</protein>
<evidence type="ECO:0000313" key="10">
    <source>
        <dbReference type="Proteomes" id="UP001465755"/>
    </source>
</evidence>
<dbReference type="PROSITE" id="PS50850">
    <property type="entry name" value="MFS"/>
    <property type="match status" value="1"/>
</dbReference>
<proteinExistence type="predicted"/>
<evidence type="ECO:0000256" key="4">
    <source>
        <dbReference type="ARBA" id="ARBA00022989"/>
    </source>
</evidence>
<reference evidence="9 10" key="1">
    <citation type="journal article" date="2024" name="Nat. Commun.">
        <title>Phylogenomics reveals the evolutionary origins of lichenization in chlorophyte algae.</title>
        <authorList>
            <person name="Puginier C."/>
            <person name="Libourel C."/>
            <person name="Otte J."/>
            <person name="Skaloud P."/>
            <person name="Haon M."/>
            <person name="Grisel S."/>
            <person name="Petersen M."/>
            <person name="Berrin J.G."/>
            <person name="Delaux P.M."/>
            <person name="Dal Grande F."/>
            <person name="Keller J."/>
        </authorList>
    </citation>
    <scope>NUCLEOTIDE SEQUENCE [LARGE SCALE GENOMIC DNA]</scope>
    <source>
        <strain evidence="9 10">SAG 2036</strain>
    </source>
</reference>
<feature type="transmembrane region" description="Helical" evidence="7">
    <location>
        <begin position="366"/>
        <end position="399"/>
    </location>
</feature>
<dbReference type="SUPFAM" id="SSF103473">
    <property type="entry name" value="MFS general substrate transporter"/>
    <property type="match status" value="1"/>
</dbReference>
<accession>A0AAW1PBQ2</accession>
<feature type="transmembrane region" description="Helical" evidence="7">
    <location>
        <begin position="411"/>
        <end position="434"/>
    </location>
</feature>
<gene>
    <name evidence="9" type="ORF">WJX73_008011</name>
</gene>
<evidence type="ECO:0000256" key="7">
    <source>
        <dbReference type="SAM" id="Phobius"/>
    </source>
</evidence>
<dbReference type="AlphaFoldDB" id="A0AAW1PBQ2"/>
<feature type="transmembrane region" description="Helical" evidence="7">
    <location>
        <begin position="115"/>
        <end position="134"/>
    </location>
</feature>
<keyword evidence="4 7" id="KW-1133">Transmembrane helix</keyword>
<keyword evidence="3 7" id="KW-0812">Transmembrane</keyword>
<keyword evidence="10" id="KW-1185">Reference proteome</keyword>
<keyword evidence="5 7" id="KW-0472">Membrane</keyword>
<name>A0AAW1PBQ2_9CHLO</name>
<dbReference type="InterPro" id="IPR036259">
    <property type="entry name" value="MFS_trans_sf"/>
</dbReference>
<feature type="compositionally biased region" description="Polar residues" evidence="6">
    <location>
        <begin position="17"/>
        <end position="32"/>
    </location>
</feature>
<feature type="transmembrane region" description="Helical" evidence="7">
    <location>
        <begin position="208"/>
        <end position="230"/>
    </location>
</feature>
<evidence type="ECO:0000256" key="2">
    <source>
        <dbReference type="ARBA" id="ARBA00022448"/>
    </source>
</evidence>
<evidence type="ECO:0000256" key="1">
    <source>
        <dbReference type="ARBA" id="ARBA00004141"/>
    </source>
</evidence>
<evidence type="ECO:0000256" key="6">
    <source>
        <dbReference type="SAM" id="MobiDB-lite"/>
    </source>
</evidence>
<dbReference type="InterPro" id="IPR011701">
    <property type="entry name" value="MFS"/>
</dbReference>
<sequence>MRGRLSQRLHSLAATEASEQPQDVFRVQSSESSDSDGMDAAISSKAHRFLLWKFVLLAVLCYIDRTSLAFAAIELQADLHFSSAIYGLGASLFFIGYIVWQVPSNLIIVRLGPRIWLGSLAVCWGVIAALFATIKTAAAFYALRIALGFAEAGTMPGMWYACSVFYQPDDLTSAWSLVLVGISASQIVGAPIASLLLKLDGLLDVRGWQWIFIAEGFFTAVFGIFCLLSLPDGPETAAFLTPAERDRVAERSARHKQQNAAGGTTLWQQIMKAVGDYRTWHLTLVLGIGNIPKYAILYWCPLIVNGLLGGRDTHKPEAQGEDKPDSSLVVLLSGLPFALSAALVALNAHHSRHTGERRWHCAIPLAFAACAMLGLALALASGHIVLALLCLLFSTAVWAPDSILASWPATYLTGTAAATGAATINSVASLGGLAGPMLTGFLEQRGSLSIAVFVLSGATFLDALLAALFPSSSGDRPAHHAKEEQVRYAFLGEGARTTSDLEPAVRSEEA</sequence>